<dbReference type="PROSITE" id="PS00028">
    <property type="entry name" value="ZINC_FINGER_C2H2_1"/>
    <property type="match status" value="12"/>
</dbReference>
<accession>A0AAV3Z9G7</accession>
<evidence type="ECO:0000256" key="2">
    <source>
        <dbReference type="ARBA" id="ARBA00022723"/>
    </source>
</evidence>
<dbReference type="EMBL" id="BLXT01002135">
    <property type="protein sequence ID" value="GFN91412.1"/>
    <property type="molecule type" value="Genomic_DNA"/>
</dbReference>
<feature type="domain" description="C2H2-type" evidence="9">
    <location>
        <begin position="637"/>
        <end position="664"/>
    </location>
</feature>
<name>A0AAV3Z9G7_9GAST</name>
<dbReference type="FunFam" id="3.30.160.60:FF:000145">
    <property type="entry name" value="Zinc finger protein 574"/>
    <property type="match status" value="1"/>
</dbReference>
<dbReference type="FunFam" id="3.30.160.60:FF:000624">
    <property type="entry name" value="zinc finger protein 697"/>
    <property type="match status" value="1"/>
</dbReference>
<feature type="domain" description="C2H2-type" evidence="9">
    <location>
        <begin position="525"/>
        <end position="552"/>
    </location>
</feature>
<keyword evidence="3" id="KW-0677">Repeat</keyword>
<evidence type="ECO:0000256" key="6">
    <source>
        <dbReference type="ARBA" id="ARBA00023242"/>
    </source>
</evidence>
<dbReference type="InterPro" id="IPR036236">
    <property type="entry name" value="Znf_C2H2_sf"/>
</dbReference>
<reference evidence="10 11" key="1">
    <citation type="journal article" date="2021" name="Elife">
        <title>Chloroplast acquisition without the gene transfer in kleptoplastic sea slugs, Plakobranchus ocellatus.</title>
        <authorList>
            <person name="Maeda T."/>
            <person name="Takahashi S."/>
            <person name="Yoshida T."/>
            <person name="Shimamura S."/>
            <person name="Takaki Y."/>
            <person name="Nagai Y."/>
            <person name="Toyoda A."/>
            <person name="Suzuki Y."/>
            <person name="Arimoto A."/>
            <person name="Ishii H."/>
            <person name="Satoh N."/>
            <person name="Nishiyama T."/>
            <person name="Hasebe M."/>
            <person name="Maruyama T."/>
            <person name="Minagawa J."/>
            <person name="Obokata J."/>
            <person name="Shigenobu S."/>
        </authorList>
    </citation>
    <scope>NUCLEOTIDE SEQUENCE [LARGE SCALE GENOMIC DNA]</scope>
</reference>
<feature type="domain" description="C2H2-type" evidence="9">
    <location>
        <begin position="295"/>
        <end position="323"/>
    </location>
</feature>
<evidence type="ECO:0000256" key="5">
    <source>
        <dbReference type="ARBA" id="ARBA00022833"/>
    </source>
</evidence>
<feature type="compositionally biased region" description="Low complexity" evidence="8">
    <location>
        <begin position="18"/>
        <end position="32"/>
    </location>
</feature>
<dbReference type="InterPro" id="IPR013087">
    <property type="entry name" value="Znf_C2H2_type"/>
</dbReference>
<proteinExistence type="predicted"/>
<feature type="domain" description="C2H2-type" evidence="9">
    <location>
        <begin position="553"/>
        <end position="580"/>
    </location>
</feature>
<evidence type="ECO:0000256" key="1">
    <source>
        <dbReference type="ARBA" id="ARBA00004123"/>
    </source>
</evidence>
<keyword evidence="11" id="KW-1185">Reference proteome</keyword>
<dbReference type="InterPro" id="IPR050331">
    <property type="entry name" value="Zinc_finger"/>
</dbReference>
<feature type="domain" description="C2H2-type" evidence="9">
    <location>
        <begin position="440"/>
        <end position="467"/>
    </location>
</feature>
<comment type="subcellular location">
    <subcellularLocation>
        <location evidence="1">Nucleus</location>
    </subcellularLocation>
</comment>
<organism evidence="10 11">
    <name type="scientific">Plakobranchus ocellatus</name>
    <dbReference type="NCBI Taxonomy" id="259542"/>
    <lineage>
        <taxon>Eukaryota</taxon>
        <taxon>Metazoa</taxon>
        <taxon>Spiralia</taxon>
        <taxon>Lophotrochozoa</taxon>
        <taxon>Mollusca</taxon>
        <taxon>Gastropoda</taxon>
        <taxon>Heterobranchia</taxon>
        <taxon>Euthyneura</taxon>
        <taxon>Panpulmonata</taxon>
        <taxon>Sacoglossa</taxon>
        <taxon>Placobranchoidea</taxon>
        <taxon>Plakobranchidae</taxon>
        <taxon>Plakobranchus</taxon>
    </lineage>
</organism>
<dbReference type="Gene3D" id="3.30.160.60">
    <property type="entry name" value="Classic Zinc Finger"/>
    <property type="match status" value="10"/>
</dbReference>
<sequence>MNTAAQVRPVLPLSMALGGSNPLSSGSSQYSSPEEHHMRCSSLDDNADICGTFNESSAHGSCEETQEQADGSETLLANLSSYFCSHGETKTSSPVADDKNCGLDLSLVKQEQLDTCVEQDTLSENVKEEEPSSQICLEDSMSDTVVDRDQAVIDFRLHKSGNVNARIASLEFQSANTRTDPPNALKEHDSLDNSIIKLELCNVTDKDEDEALHDIMNNKYQDTLKQYKVFKTKGKRVYHCKLCSFSTALSSIIKTHMYTHTENTKPFRCHICDSAFRKMAQLKKHKLTHYEQKPFQCSFCIKGYSSSLTLKHHILAMHARDIPFSCNLGAAMYVQKADLETHKEVAHMRDRPFTCMFCNYHSKDQKTLKLHLTKHSDARPYMCDLCPKAYKRLADLKVHIEKIHEAKPIHRCHEEGCSFATSKILELRRHALIHTDLKLFPCPQCQQNFTSQTLLWQHLRRHSGDKVHNCTLCDYGCLKLYSLKRHVRIHLVNSGNQCPICQEDSFPNEAELIQHVLNHSQNLPYHCNLCPQAFLTPRALHDHKVVHKEERPYICSVCESAFKKEQDLKRHILSHTQERPFKCVECGKGFLLQNQLNLHMVVHSDDRPYSCSLCSYTCKRASDLRVHTLCHSQERTISCNLCSYTCKRTRDLNRHMRSHTTDKPYECPVCGVCLRRAYNLRQHMLRHGEQERGEVTCRLCHKAIPNTVGLQAHMTEVHPGVDLLHEEGINGYGDFKSGSDCRLNNGLKESLKKDRRKRKKIPRKLVIEEKDSDVVLVKTEMINDNHKLSDSLKKA</sequence>
<comment type="caution">
    <text evidence="10">The sequence shown here is derived from an EMBL/GenBank/DDBJ whole genome shotgun (WGS) entry which is preliminary data.</text>
</comment>
<evidence type="ECO:0000256" key="4">
    <source>
        <dbReference type="ARBA" id="ARBA00022771"/>
    </source>
</evidence>
<feature type="domain" description="C2H2-type" evidence="9">
    <location>
        <begin position="665"/>
        <end position="692"/>
    </location>
</feature>
<dbReference type="Proteomes" id="UP000735302">
    <property type="component" value="Unassembled WGS sequence"/>
</dbReference>
<evidence type="ECO:0000256" key="3">
    <source>
        <dbReference type="ARBA" id="ARBA00022737"/>
    </source>
</evidence>
<keyword evidence="4 7" id="KW-0863">Zinc-finger</keyword>
<dbReference type="Pfam" id="PF00096">
    <property type="entry name" value="zf-C2H2"/>
    <property type="match status" value="4"/>
</dbReference>
<dbReference type="GO" id="GO:0008270">
    <property type="term" value="F:zinc ion binding"/>
    <property type="evidence" value="ECO:0007669"/>
    <property type="project" value="UniProtKB-KW"/>
</dbReference>
<evidence type="ECO:0000259" key="9">
    <source>
        <dbReference type="PROSITE" id="PS50157"/>
    </source>
</evidence>
<dbReference type="PANTHER" id="PTHR16515:SF49">
    <property type="entry name" value="GASTRULA ZINC FINGER PROTEIN XLCGF49.1-LIKE-RELATED"/>
    <property type="match status" value="1"/>
</dbReference>
<dbReference type="PANTHER" id="PTHR16515">
    <property type="entry name" value="PR DOMAIN ZINC FINGER PROTEIN"/>
    <property type="match status" value="1"/>
</dbReference>
<gene>
    <name evidence="10" type="ORF">PoB_001791800</name>
</gene>
<feature type="domain" description="C2H2-type" evidence="9">
    <location>
        <begin position="381"/>
        <end position="409"/>
    </location>
</feature>
<evidence type="ECO:0000313" key="11">
    <source>
        <dbReference type="Proteomes" id="UP000735302"/>
    </source>
</evidence>
<dbReference type="AlphaFoldDB" id="A0AAV3Z9G7"/>
<feature type="domain" description="C2H2-type" evidence="9">
    <location>
        <begin position="581"/>
        <end position="608"/>
    </location>
</feature>
<evidence type="ECO:0000313" key="10">
    <source>
        <dbReference type="EMBL" id="GFN91412.1"/>
    </source>
</evidence>
<keyword evidence="5" id="KW-0862">Zinc</keyword>
<keyword evidence="2" id="KW-0479">Metal-binding</keyword>
<evidence type="ECO:0000256" key="7">
    <source>
        <dbReference type="PROSITE-ProRule" id="PRU00042"/>
    </source>
</evidence>
<feature type="domain" description="C2H2-type" evidence="9">
    <location>
        <begin position="353"/>
        <end position="380"/>
    </location>
</feature>
<evidence type="ECO:0000256" key="8">
    <source>
        <dbReference type="SAM" id="MobiDB-lite"/>
    </source>
</evidence>
<dbReference type="SMART" id="SM00355">
    <property type="entry name" value="ZnF_C2H2"/>
    <property type="match status" value="17"/>
</dbReference>
<dbReference type="GO" id="GO:0010468">
    <property type="term" value="P:regulation of gene expression"/>
    <property type="evidence" value="ECO:0007669"/>
    <property type="project" value="TreeGrafter"/>
</dbReference>
<dbReference type="PROSITE" id="PS50157">
    <property type="entry name" value="ZINC_FINGER_C2H2_2"/>
    <property type="match status" value="12"/>
</dbReference>
<dbReference type="SUPFAM" id="SSF57667">
    <property type="entry name" value="beta-beta-alpha zinc fingers"/>
    <property type="match status" value="9"/>
</dbReference>
<feature type="region of interest" description="Disordered" evidence="8">
    <location>
        <begin position="14"/>
        <end position="38"/>
    </location>
</feature>
<protein>
    <submittedName>
        <fullName evidence="10">Zinc finger protein 99-like</fullName>
    </submittedName>
</protein>
<feature type="domain" description="C2H2-type" evidence="9">
    <location>
        <begin position="609"/>
        <end position="636"/>
    </location>
</feature>
<keyword evidence="6" id="KW-0539">Nucleus</keyword>
<dbReference type="GO" id="GO:0005634">
    <property type="term" value="C:nucleus"/>
    <property type="evidence" value="ECO:0007669"/>
    <property type="project" value="UniProtKB-SubCell"/>
</dbReference>
<feature type="domain" description="C2H2-type" evidence="9">
    <location>
        <begin position="267"/>
        <end position="294"/>
    </location>
</feature>
<feature type="domain" description="C2H2-type" evidence="9">
    <location>
        <begin position="238"/>
        <end position="265"/>
    </location>
</feature>